<comment type="caution">
    <text evidence="1">The sequence shown here is derived from an EMBL/GenBank/DDBJ whole genome shotgun (WGS) entry which is preliminary data.</text>
</comment>
<accession>A0ABR9NSJ9</accession>
<dbReference type="RefSeq" id="WP_161792677.1">
    <property type="nucleotide sequence ID" value="NZ_JADBFD010000005.1"/>
</dbReference>
<dbReference type="Proteomes" id="UP000618926">
    <property type="component" value="Unassembled WGS sequence"/>
</dbReference>
<gene>
    <name evidence="1" type="ORF">IIE05_04520</name>
</gene>
<evidence type="ECO:0000313" key="1">
    <source>
        <dbReference type="EMBL" id="MBE2887227.1"/>
    </source>
</evidence>
<evidence type="ECO:0000313" key="2">
    <source>
        <dbReference type="Proteomes" id="UP000618926"/>
    </source>
</evidence>
<dbReference type="EMBL" id="JADBFD010000005">
    <property type="protein sequence ID" value="MBE2887227.1"/>
    <property type="molecule type" value="Genomic_DNA"/>
</dbReference>
<keyword evidence="2" id="KW-1185">Reference proteome</keyword>
<name>A0ABR9NSJ9_9BACT</name>
<proteinExistence type="predicted"/>
<reference evidence="1 2" key="1">
    <citation type="submission" date="2020-10" db="EMBL/GenBank/DDBJ databases">
        <title>Investigation of anaerobic biodegradation of phenanthrene by a sulfate-dependent Geobacter anodireducens strain PheS2.</title>
        <authorList>
            <person name="Zhang Z."/>
        </authorList>
    </citation>
    <scope>NUCLEOTIDE SEQUENCE [LARGE SCALE GENOMIC DNA]</scope>
    <source>
        <strain evidence="1 2">PheS2</strain>
    </source>
</reference>
<protein>
    <submittedName>
        <fullName evidence="1">Uncharacterized protein</fullName>
    </submittedName>
</protein>
<sequence length="53" mass="5743">MSEAATKRKLLEQATLLVKTNNNPTTTLAVCAAMLDALGSLMSEWLAKWCACE</sequence>
<organism evidence="1 2">
    <name type="scientific">Geobacter anodireducens</name>
    <dbReference type="NCBI Taxonomy" id="1340425"/>
    <lineage>
        <taxon>Bacteria</taxon>
        <taxon>Pseudomonadati</taxon>
        <taxon>Thermodesulfobacteriota</taxon>
        <taxon>Desulfuromonadia</taxon>
        <taxon>Geobacterales</taxon>
        <taxon>Geobacteraceae</taxon>
        <taxon>Geobacter</taxon>
    </lineage>
</organism>